<dbReference type="GO" id="GO:0000976">
    <property type="term" value="F:transcription cis-regulatory region binding"/>
    <property type="evidence" value="ECO:0007669"/>
    <property type="project" value="TreeGrafter"/>
</dbReference>
<dbReference type="PANTHER" id="PTHR33202">
    <property type="entry name" value="ZINC UPTAKE REGULATION PROTEIN"/>
    <property type="match status" value="1"/>
</dbReference>
<evidence type="ECO:0000313" key="9">
    <source>
        <dbReference type="EMBL" id="QBD81620.1"/>
    </source>
</evidence>
<dbReference type="SUPFAM" id="SSF46785">
    <property type="entry name" value="Winged helix' DNA-binding domain"/>
    <property type="match status" value="1"/>
</dbReference>
<dbReference type="Pfam" id="PF01475">
    <property type="entry name" value="FUR"/>
    <property type="match status" value="1"/>
</dbReference>
<dbReference type="EMBL" id="CP035758">
    <property type="protein sequence ID" value="QBD81620.1"/>
    <property type="molecule type" value="Genomic_DNA"/>
</dbReference>
<name>A0A4P6K1R6_KTERU</name>
<evidence type="ECO:0000256" key="6">
    <source>
        <dbReference type="ARBA" id="ARBA00023163"/>
    </source>
</evidence>
<evidence type="ECO:0000256" key="3">
    <source>
        <dbReference type="ARBA" id="ARBA00022833"/>
    </source>
</evidence>
<protein>
    <submittedName>
        <fullName evidence="9">Transcriptional repressor</fullName>
    </submittedName>
</protein>
<dbReference type="GO" id="GO:0045892">
    <property type="term" value="P:negative regulation of DNA-templated transcription"/>
    <property type="evidence" value="ECO:0007669"/>
    <property type="project" value="TreeGrafter"/>
</dbReference>
<evidence type="ECO:0000256" key="1">
    <source>
        <dbReference type="ARBA" id="ARBA00007957"/>
    </source>
</evidence>
<feature type="binding site" evidence="7">
    <location>
        <position position="123"/>
    </location>
    <ligand>
        <name>Zn(2+)</name>
        <dbReference type="ChEBI" id="CHEBI:29105"/>
    </ligand>
</feature>
<organism evidence="9 10">
    <name type="scientific">Ktedonosporobacter rubrisoli</name>
    <dbReference type="NCBI Taxonomy" id="2509675"/>
    <lineage>
        <taxon>Bacteria</taxon>
        <taxon>Bacillati</taxon>
        <taxon>Chloroflexota</taxon>
        <taxon>Ktedonobacteria</taxon>
        <taxon>Ktedonobacterales</taxon>
        <taxon>Ktedonosporobacteraceae</taxon>
        <taxon>Ktedonosporobacter</taxon>
    </lineage>
</organism>
<dbReference type="PANTHER" id="PTHR33202:SF7">
    <property type="entry name" value="FERRIC UPTAKE REGULATION PROTEIN"/>
    <property type="match status" value="1"/>
</dbReference>
<feature type="binding site" evidence="8">
    <location>
        <position position="98"/>
    </location>
    <ligand>
        <name>Fe cation</name>
        <dbReference type="ChEBI" id="CHEBI:24875"/>
    </ligand>
</feature>
<comment type="cofactor">
    <cofactor evidence="8">
        <name>Mn(2+)</name>
        <dbReference type="ChEBI" id="CHEBI:29035"/>
    </cofactor>
    <cofactor evidence="8">
        <name>Fe(2+)</name>
        <dbReference type="ChEBI" id="CHEBI:29033"/>
    </cofactor>
    <text evidence="8">Binds 1 Mn(2+) or Fe(2+) ion per subunit.</text>
</comment>
<reference evidence="9 10" key="1">
    <citation type="submission" date="2019-01" db="EMBL/GenBank/DDBJ databases">
        <title>Ktedonosporobacter rubrisoli SCAWS-G2.</title>
        <authorList>
            <person name="Huang Y."/>
            <person name="Yan B."/>
        </authorList>
    </citation>
    <scope>NUCLEOTIDE SEQUENCE [LARGE SCALE GENOMIC DNA]</scope>
    <source>
        <strain evidence="9 10">SCAWS-G2</strain>
    </source>
</reference>
<keyword evidence="10" id="KW-1185">Reference proteome</keyword>
<feature type="binding site" evidence="7">
    <location>
        <position position="81"/>
    </location>
    <ligand>
        <name>Zn(2+)</name>
        <dbReference type="ChEBI" id="CHEBI:29105"/>
    </ligand>
</feature>
<comment type="similarity">
    <text evidence="1">Belongs to the Fur family.</text>
</comment>
<feature type="binding site" evidence="7">
    <location>
        <position position="126"/>
    </location>
    <ligand>
        <name>Zn(2+)</name>
        <dbReference type="ChEBI" id="CHEBI:29105"/>
    </ligand>
</feature>
<dbReference type="Proteomes" id="UP000290365">
    <property type="component" value="Chromosome"/>
</dbReference>
<feature type="binding site" evidence="8">
    <location>
        <position position="115"/>
    </location>
    <ligand>
        <name>Fe cation</name>
        <dbReference type="ChEBI" id="CHEBI:24875"/>
    </ligand>
</feature>
<dbReference type="AlphaFoldDB" id="A0A4P6K1R6"/>
<keyword evidence="5" id="KW-0238">DNA-binding</keyword>
<dbReference type="GO" id="GO:0008270">
    <property type="term" value="F:zinc ion binding"/>
    <property type="evidence" value="ECO:0007669"/>
    <property type="project" value="TreeGrafter"/>
</dbReference>
<feature type="binding site" evidence="8">
    <location>
        <position position="77"/>
    </location>
    <ligand>
        <name>Fe cation</name>
        <dbReference type="ChEBI" id="CHEBI:24875"/>
    </ligand>
</feature>
<dbReference type="InterPro" id="IPR002481">
    <property type="entry name" value="FUR"/>
</dbReference>
<keyword evidence="6" id="KW-0804">Transcription</keyword>
<feature type="binding site" evidence="7">
    <location>
        <position position="84"/>
    </location>
    <ligand>
        <name>Zn(2+)</name>
        <dbReference type="ChEBI" id="CHEBI:29105"/>
    </ligand>
</feature>
<sequence>MKDKLTSNAQAVLEVVRTANNHPTALEIYETVREQRPRIGVATVYRILHNLVEQGHVKEINTSEESCRYDGRISRHDHAICTVCGALIDVPVDVKVSEAILQAAAQASGITLSSHEVRLYGLCPSCQAKHK</sequence>
<dbReference type="GO" id="GO:1900376">
    <property type="term" value="P:regulation of secondary metabolite biosynthetic process"/>
    <property type="evidence" value="ECO:0007669"/>
    <property type="project" value="TreeGrafter"/>
</dbReference>
<dbReference type="InterPro" id="IPR036388">
    <property type="entry name" value="WH-like_DNA-bd_sf"/>
</dbReference>
<dbReference type="CDD" id="cd07153">
    <property type="entry name" value="Fur_like"/>
    <property type="match status" value="1"/>
</dbReference>
<evidence type="ECO:0000256" key="5">
    <source>
        <dbReference type="ARBA" id="ARBA00023125"/>
    </source>
</evidence>
<dbReference type="RefSeq" id="WP_129892681.1">
    <property type="nucleotide sequence ID" value="NZ_CP035758.1"/>
</dbReference>
<evidence type="ECO:0000313" key="10">
    <source>
        <dbReference type="Proteomes" id="UP000290365"/>
    </source>
</evidence>
<keyword evidence="7" id="KW-0479">Metal-binding</keyword>
<proteinExistence type="inferred from homology"/>
<dbReference type="InterPro" id="IPR036390">
    <property type="entry name" value="WH_DNA-bd_sf"/>
</dbReference>
<keyword evidence="8" id="KW-0408">Iron</keyword>
<gene>
    <name evidence="9" type="ORF">EPA93_38875</name>
</gene>
<evidence type="ECO:0000256" key="2">
    <source>
        <dbReference type="ARBA" id="ARBA00022491"/>
    </source>
</evidence>
<dbReference type="InterPro" id="IPR043135">
    <property type="entry name" value="Fur_C"/>
</dbReference>
<evidence type="ECO:0000256" key="4">
    <source>
        <dbReference type="ARBA" id="ARBA00023015"/>
    </source>
</evidence>
<dbReference type="KEGG" id="kbs:EPA93_38875"/>
<accession>A0A4P6K1R6</accession>
<evidence type="ECO:0000256" key="8">
    <source>
        <dbReference type="PIRSR" id="PIRSR602481-2"/>
    </source>
</evidence>
<dbReference type="Gene3D" id="1.10.10.10">
    <property type="entry name" value="Winged helix-like DNA-binding domain superfamily/Winged helix DNA-binding domain"/>
    <property type="match status" value="1"/>
</dbReference>
<comment type="cofactor">
    <cofactor evidence="7">
        <name>Zn(2+)</name>
        <dbReference type="ChEBI" id="CHEBI:29105"/>
    </cofactor>
    <text evidence="7">Binds 1 zinc ion per subunit.</text>
</comment>
<evidence type="ECO:0000256" key="7">
    <source>
        <dbReference type="PIRSR" id="PIRSR602481-1"/>
    </source>
</evidence>
<keyword evidence="2" id="KW-0678">Repressor</keyword>
<dbReference type="GO" id="GO:0003700">
    <property type="term" value="F:DNA-binding transcription factor activity"/>
    <property type="evidence" value="ECO:0007669"/>
    <property type="project" value="InterPro"/>
</dbReference>
<keyword evidence="3 7" id="KW-0862">Zinc</keyword>
<keyword evidence="4" id="KW-0805">Transcription regulation</keyword>
<dbReference type="OrthoDB" id="8659436at2"/>
<dbReference type="Gene3D" id="3.30.1490.190">
    <property type="match status" value="1"/>
</dbReference>